<feature type="region of interest" description="Disordered" evidence="1">
    <location>
        <begin position="107"/>
        <end position="136"/>
    </location>
</feature>
<protein>
    <submittedName>
        <fullName evidence="3">Uncharacterized protein</fullName>
    </submittedName>
</protein>
<evidence type="ECO:0000256" key="1">
    <source>
        <dbReference type="SAM" id="MobiDB-lite"/>
    </source>
</evidence>
<keyword evidence="2" id="KW-0472">Membrane</keyword>
<feature type="compositionally biased region" description="Pro residues" evidence="1">
    <location>
        <begin position="115"/>
        <end position="136"/>
    </location>
</feature>
<dbReference type="Proteomes" id="UP001612928">
    <property type="component" value="Unassembled WGS sequence"/>
</dbReference>
<reference evidence="3 4" key="1">
    <citation type="submission" date="2024-10" db="EMBL/GenBank/DDBJ databases">
        <title>The Natural Products Discovery Center: Release of the First 8490 Sequenced Strains for Exploring Actinobacteria Biosynthetic Diversity.</title>
        <authorList>
            <person name="Kalkreuter E."/>
            <person name="Kautsar S.A."/>
            <person name="Yang D."/>
            <person name="Bader C.D."/>
            <person name="Teijaro C.N."/>
            <person name="Fluegel L."/>
            <person name="Davis C.M."/>
            <person name="Simpson J.R."/>
            <person name="Lauterbach L."/>
            <person name="Steele A.D."/>
            <person name="Gui C."/>
            <person name="Meng S."/>
            <person name="Li G."/>
            <person name="Viehrig K."/>
            <person name="Ye F."/>
            <person name="Su P."/>
            <person name="Kiefer A.F."/>
            <person name="Nichols A."/>
            <person name="Cepeda A.J."/>
            <person name="Yan W."/>
            <person name="Fan B."/>
            <person name="Jiang Y."/>
            <person name="Adhikari A."/>
            <person name="Zheng C.-J."/>
            <person name="Schuster L."/>
            <person name="Cowan T.M."/>
            <person name="Smanski M.J."/>
            <person name="Chevrette M.G."/>
            <person name="De Carvalho L.P.S."/>
            <person name="Shen B."/>
        </authorList>
    </citation>
    <scope>NUCLEOTIDE SEQUENCE [LARGE SCALE GENOMIC DNA]</scope>
    <source>
        <strain evidence="3 4">NPDC049503</strain>
    </source>
</reference>
<comment type="caution">
    <text evidence="3">The sequence shown here is derived from an EMBL/GenBank/DDBJ whole genome shotgun (WGS) entry which is preliminary data.</text>
</comment>
<organism evidence="3 4">
    <name type="scientific">Nonomuraea indica</name>
    <dbReference type="NCBI Taxonomy" id="1581193"/>
    <lineage>
        <taxon>Bacteria</taxon>
        <taxon>Bacillati</taxon>
        <taxon>Actinomycetota</taxon>
        <taxon>Actinomycetes</taxon>
        <taxon>Streptosporangiales</taxon>
        <taxon>Streptosporangiaceae</taxon>
        <taxon>Nonomuraea</taxon>
    </lineage>
</organism>
<evidence type="ECO:0000313" key="4">
    <source>
        <dbReference type="Proteomes" id="UP001612928"/>
    </source>
</evidence>
<gene>
    <name evidence="3" type="ORF">ACIBP5_11310</name>
</gene>
<dbReference type="RefSeq" id="WP_397020266.1">
    <property type="nucleotide sequence ID" value="NZ_JBITMB010000002.1"/>
</dbReference>
<accession>A0ABW8A178</accession>
<feature type="transmembrane region" description="Helical" evidence="2">
    <location>
        <begin position="73"/>
        <end position="101"/>
    </location>
</feature>
<name>A0ABW8A178_9ACTN</name>
<evidence type="ECO:0000256" key="2">
    <source>
        <dbReference type="SAM" id="Phobius"/>
    </source>
</evidence>
<feature type="transmembrane region" description="Helical" evidence="2">
    <location>
        <begin position="6"/>
        <end position="28"/>
    </location>
</feature>
<proteinExistence type="predicted"/>
<dbReference type="EMBL" id="JBITMB010000002">
    <property type="protein sequence ID" value="MFI7440539.1"/>
    <property type="molecule type" value="Genomic_DNA"/>
</dbReference>
<feature type="transmembrane region" description="Helical" evidence="2">
    <location>
        <begin position="40"/>
        <end position="61"/>
    </location>
</feature>
<keyword evidence="4" id="KW-1185">Reference proteome</keyword>
<sequence>MTMAHVFVNVLLSLTVAAVLIVGVVLMMRGRGEHGRAAVLGLWGCVVLLAGIVLGVVRGYALPFLADALGMQSLSIVLVVESALQTLLTVVGTGLLIWAVIARRPPARDPRQPAWQPPPPPPPYQQPRQPPQPPGH</sequence>
<keyword evidence="2" id="KW-0812">Transmembrane</keyword>
<evidence type="ECO:0000313" key="3">
    <source>
        <dbReference type="EMBL" id="MFI7440539.1"/>
    </source>
</evidence>
<keyword evidence="2" id="KW-1133">Transmembrane helix</keyword>